<feature type="domain" description="Sialate O-acetylesterase" evidence="3">
    <location>
        <begin position="48"/>
        <end position="280"/>
    </location>
</feature>
<dbReference type="Pfam" id="PF03629">
    <property type="entry name" value="SASA"/>
    <property type="match status" value="1"/>
</dbReference>
<proteinExistence type="predicted"/>
<dbReference type="InterPro" id="IPR052940">
    <property type="entry name" value="Carb_Esterase_6"/>
</dbReference>
<dbReference type="EMBL" id="CP117811">
    <property type="protein sequence ID" value="WDE97297.1"/>
    <property type="molecule type" value="Genomic_DNA"/>
</dbReference>
<evidence type="ECO:0000313" key="5">
    <source>
        <dbReference type="Proteomes" id="UP001214250"/>
    </source>
</evidence>
<gene>
    <name evidence="4" type="ORF">PQO03_04940</name>
</gene>
<dbReference type="InterPro" id="IPR005181">
    <property type="entry name" value="SASA"/>
</dbReference>
<dbReference type="PANTHER" id="PTHR31988:SF19">
    <property type="entry name" value="9-O-ACETYL-N-ACETYLNEURAMINIC ACID DEACETYLASE-RELATED"/>
    <property type="match status" value="1"/>
</dbReference>
<reference evidence="4 5" key="1">
    <citation type="submission" date="2023-02" db="EMBL/GenBank/DDBJ databases">
        <title>Genome sequence of Lentisphaera profundi SAORIC-696.</title>
        <authorList>
            <person name="Kim e."/>
            <person name="Cho J.-C."/>
            <person name="Choi A."/>
            <person name="Kang I."/>
        </authorList>
    </citation>
    <scope>NUCLEOTIDE SEQUENCE [LARGE SCALE GENOMIC DNA]</scope>
    <source>
        <strain evidence="4 5">SAORIC-696</strain>
    </source>
</reference>
<keyword evidence="1" id="KW-0378">Hydrolase</keyword>
<evidence type="ECO:0000259" key="3">
    <source>
        <dbReference type="Pfam" id="PF03629"/>
    </source>
</evidence>
<evidence type="ECO:0000313" key="4">
    <source>
        <dbReference type="EMBL" id="WDE97297.1"/>
    </source>
</evidence>
<dbReference type="InterPro" id="IPR036514">
    <property type="entry name" value="SGNH_hydro_sf"/>
</dbReference>
<sequence>MKIRILWLKGLLLIALSSNLFAEGSERGGAQPPLNTADFSVFSKDATMNLFLLAGQSNMKGRGAIDMNPKTHARNLFFHSKKKSWYISRDPLHALGTPDLLDGKDNAGTGPGMSFAMTLLGKDSDLAIGLVPAAVGGVSINHYDKRFYDRSLMRLKDAEKKSSLKAEIKAILWLQGETDAKGDGYLSYEQKLLRLVDRYRADLNNPELPFIVCTIGSFLKHHERFTHFEEINEILLNLPTKRKYTACVDARELKMSIGDDVHYSTEAQIEIGKRFATTYMKLTEK</sequence>
<keyword evidence="5" id="KW-1185">Reference proteome</keyword>
<evidence type="ECO:0000256" key="1">
    <source>
        <dbReference type="ARBA" id="ARBA00022801"/>
    </source>
</evidence>
<dbReference type="Gene3D" id="3.40.50.1110">
    <property type="entry name" value="SGNH hydrolase"/>
    <property type="match status" value="1"/>
</dbReference>
<name>A0ABY7VU93_9BACT</name>
<evidence type="ECO:0000256" key="2">
    <source>
        <dbReference type="SAM" id="SignalP"/>
    </source>
</evidence>
<dbReference type="Proteomes" id="UP001214250">
    <property type="component" value="Chromosome 1"/>
</dbReference>
<dbReference type="RefSeq" id="WP_274151604.1">
    <property type="nucleotide sequence ID" value="NZ_CP117811.1"/>
</dbReference>
<keyword evidence="2" id="KW-0732">Signal</keyword>
<organism evidence="4 5">
    <name type="scientific">Lentisphaera profundi</name>
    <dbReference type="NCBI Taxonomy" id="1658616"/>
    <lineage>
        <taxon>Bacteria</taxon>
        <taxon>Pseudomonadati</taxon>
        <taxon>Lentisphaerota</taxon>
        <taxon>Lentisphaeria</taxon>
        <taxon>Lentisphaerales</taxon>
        <taxon>Lentisphaeraceae</taxon>
        <taxon>Lentisphaera</taxon>
    </lineage>
</organism>
<feature type="chain" id="PRO_5045858806" evidence="2">
    <location>
        <begin position="23"/>
        <end position="285"/>
    </location>
</feature>
<protein>
    <submittedName>
        <fullName evidence="4">Sialate O-acetylesterase</fullName>
    </submittedName>
</protein>
<dbReference type="SUPFAM" id="SSF52266">
    <property type="entry name" value="SGNH hydrolase"/>
    <property type="match status" value="1"/>
</dbReference>
<feature type="signal peptide" evidence="2">
    <location>
        <begin position="1"/>
        <end position="22"/>
    </location>
</feature>
<dbReference type="PANTHER" id="PTHR31988">
    <property type="entry name" value="ESTERASE, PUTATIVE (DUF303)-RELATED"/>
    <property type="match status" value="1"/>
</dbReference>
<accession>A0ABY7VU93</accession>